<accession>A0A7G2K1R1</accession>
<organism evidence="1">
    <name type="scientific">Haemophilus influenzae HK1212</name>
    <dbReference type="NCBI Taxonomy" id="456482"/>
    <lineage>
        <taxon>Bacteria</taxon>
        <taxon>Pseudomonadati</taxon>
        <taxon>Pseudomonadota</taxon>
        <taxon>Gammaproteobacteria</taxon>
        <taxon>Pasteurellales</taxon>
        <taxon>Pasteurellaceae</taxon>
        <taxon>Haemophilus</taxon>
    </lineage>
</organism>
<sequence length="59" mass="6921">MKKLTTKPFTRRTLAYLLILAFYTSWGYAVEEDEFDGDTKQTIKRAILALFCPAYWIPN</sequence>
<name>A0A7G2K1R1_HAEIF</name>
<protein>
    <submittedName>
        <fullName evidence="1">Uncharacterized protein</fullName>
    </submittedName>
</protein>
<evidence type="ECO:0000313" key="1">
    <source>
        <dbReference type="EMBL" id="EFA29592.1"/>
    </source>
</evidence>
<dbReference type="EMBL" id="ABFC01000023">
    <property type="protein sequence ID" value="EFA29592.1"/>
    <property type="molecule type" value="Genomic_DNA"/>
</dbReference>
<gene>
    <name evidence="1" type="ORF">HAINFHK1212_0445</name>
</gene>
<comment type="caution">
    <text evidence="1">The sequence shown here is derived from an EMBL/GenBank/DDBJ whole genome shotgun (WGS) entry which is preliminary data.</text>
</comment>
<feature type="non-terminal residue" evidence="1">
    <location>
        <position position="59"/>
    </location>
</feature>
<dbReference type="AlphaFoldDB" id="A0A7G2K1R1"/>
<proteinExistence type="predicted"/>
<reference evidence="1" key="1">
    <citation type="journal article" date="2010" name="Genomics">
        <title>Tracing phylogenomic events leading to diversity of Haemophilus influenzae and the emergence of Brazilian Purpuric Fever (BPF)-associated clones.</title>
        <authorList>
            <person name="Papazisi L."/>
            <person name="Ratnayake S."/>
            <person name="Remortel B.G."/>
            <person name="Bock G.R."/>
            <person name="Liang W."/>
            <person name="Saeed A.I."/>
            <person name="Liu J."/>
            <person name="Fleischmann R.D."/>
            <person name="Kilian M."/>
            <person name="Peterson S.N."/>
        </authorList>
    </citation>
    <scope>NUCLEOTIDE SEQUENCE [LARGE SCALE GENOMIC DNA]</scope>
    <source>
        <strain evidence="1">HK1212</strain>
    </source>
</reference>